<dbReference type="Gene3D" id="3.40.50.300">
    <property type="entry name" value="P-loop containing nucleotide triphosphate hydrolases"/>
    <property type="match status" value="1"/>
</dbReference>
<dbReference type="Proteomes" id="UP000001918">
    <property type="component" value="Chromosome"/>
</dbReference>
<dbReference type="EMBL" id="CP001738">
    <property type="protein sequence ID" value="ACY97754.1"/>
    <property type="molecule type" value="Genomic_DNA"/>
</dbReference>
<proteinExistence type="predicted"/>
<sequence>MDDPAPCGQEIGPFASATRFPVPAAAPTAPAGDAGAAPDAAPIVLGFPARALVLVAGLPGAGKSTLLARLYGLRGDETHPVVSGGVCVIDSRQARNWWARRLWALPPRAQIPFVYTTHVWRIARALTAGRAVVAHTRGTWPHLLHGLAWLARRRGASLHLVLLDVPPEVARAGQVARGRMLTPAVFARHCRRWRRLVARARRGTLPPARTVTVLDRPSADRLTAFRFGGPE</sequence>
<gene>
    <name evidence="1" type="ordered locus">Tcur_2188</name>
</gene>
<dbReference type="eggNOG" id="COG0645">
    <property type="taxonomic scope" value="Bacteria"/>
</dbReference>
<dbReference type="STRING" id="471852.Tcur_2188"/>
<dbReference type="RefSeq" id="WP_012852538.1">
    <property type="nucleotide sequence ID" value="NC_013510.1"/>
</dbReference>
<organism evidence="1 2">
    <name type="scientific">Thermomonospora curvata (strain ATCC 19995 / DSM 43183 / JCM 3096 / KCTC 9072 / NBRC 15933 / NCIMB 10081 / Henssen B9)</name>
    <dbReference type="NCBI Taxonomy" id="471852"/>
    <lineage>
        <taxon>Bacteria</taxon>
        <taxon>Bacillati</taxon>
        <taxon>Actinomycetota</taxon>
        <taxon>Actinomycetes</taxon>
        <taxon>Streptosporangiales</taxon>
        <taxon>Thermomonosporaceae</taxon>
        <taxon>Thermomonospora</taxon>
    </lineage>
</organism>
<keyword evidence="2" id="KW-1185">Reference proteome</keyword>
<reference evidence="1 2" key="1">
    <citation type="journal article" date="2011" name="Stand. Genomic Sci.">
        <title>Complete genome sequence of Thermomonospora curvata type strain (B9).</title>
        <authorList>
            <person name="Chertkov O."/>
            <person name="Sikorski J."/>
            <person name="Nolan M."/>
            <person name="Lapidus A."/>
            <person name="Lucas S."/>
            <person name="Del Rio T.G."/>
            <person name="Tice H."/>
            <person name="Cheng J.F."/>
            <person name="Goodwin L."/>
            <person name="Pitluck S."/>
            <person name="Liolios K."/>
            <person name="Ivanova N."/>
            <person name="Mavromatis K."/>
            <person name="Mikhailova N."/>
            <person name="Ovchinnikova G."/>
            <person name="Pati A."/>
            <person name="Chen A."/>
            <person name="Palaniappan K."/>
            <person name="Djao O.D."/>
            <person name="Land M."/>
            <person name="Hauser L."/>
            <person name="Chang Y.J."/>
            <person name="Jeffries C.D."/>
            <person name="Brettin T."/>
            <person name="Han C."/>
            <person name="Detter J.C."/>
            <person name="Rohde M."/>
            <person name="Goker M."/>
            <person name="Woyke T."/>
            <person name="Bristow J."/>
            <person name="Eisen J.A."/>
            <person name="Markowitz V."/>
            <person name="Hugenholtz P."/>
            <person name="Klenk H.P."/>
            <person name="Kyrpides N.C."/>
        </authorList>
    </citation>
    <scope>NUCLEOTIDE SEQUENCE [LARGE SCALE GENOMIC DNA]</scope>
    <source>
        <strain evidence="2">ATCC 19995 / DSM 43183 / JCM 3096 / KCTC 9072 / NBRC 15933 / NCIMB 10081 / Henssen B9</strain>
    </source>
</reference>
<dbReference type="SUPFAM" id="SSF52540">
    <property type="entry name" value="P-loop containing nucleoside triphosphate hydrolases"/>
    <property type="match status" value="1"/>
</dbReference>
<dbReference type="KEGG" id="tcu:Tcur_2188"/>
<protein>
    <submittedName>
        <fullName evidence="1">Uncharacterized protein</fullName>
    </submittedName>
</protein>
<evidence type="ECO:0000313" key="2">
    <source>
        <dbReference type="Proteomes" id="UP000001918"/>
    </source>
</evidence>
<name>D1A1R6_THECD</name>
<dbReference type="Pfam" id="PF13671">
    <property type="entry name" value="AAA_33"/>
    <property type="match status" value="1"/>
</dbReference>
<accession>D1A1R6</accession>
<dbReference type="AlphaFoldDB" id="D1A1R6"/>
<dbReference type="InterPro" id="IPR027417">
    <property type="entry name" value="P-loop_NTPase"/>
</dbReference>
<dbReference type="HOGENOM" id="CLU_084942_1_0_11"/>
<evidence type="ECO:0000313" key="1">
    <source>
        <dbReference type="EMBL" id="ACY97754.1"/>
    </source>
</evidence>